<dbReference type="EMBL" id="JAVHNQ010000001">
    <property type="protein sequence ID" value="KAK6359685.1"/>
    <property type="molecule type" value="Genomic_DNA"/>
</dbReference>
<evidence type="ECO:0000313" key="2">
    <source>
        <dbReference type="Proteomes" id="UP001375240"/>
    </source>
</evidence>
<reference evidence="1 2" key="1">
    <citation type="submission" date="2019-10" db="EMBL/GenBank/DDBJ databases">
        <authorList>
            <person name="Palmer J.M."/>
        </authorList>
    </citation>
    <scope>NUCLEOTIDE SEQUENCE [LARGE SCALE GENOMIC DNA]</scope>
    <source>
        <strain evidence="1 2">TWF696</strain>
    </source>
</reference>
<organism evidence="1 2">
    <name type="scientific">Orbilia brochopaga</name>
    <dbReference type="NCBI Taxonomy" id="3140254"/>
    <lineage>
        <taxon>Eukaryota</taxon>
        <taxon>Fungi</taxon>
        <taxon>Dikarya</taxon>
        <taxon>Ascomycota</taxon>
        <taxon>Pezizomycotina</taxon>
        <taxon>Orbiliomycetes</taxon>
        <taxon>Orbiliales</taxon>
        <taxon>Orbiliaceae</taxon>
        <taxon>Orbilia</taxon>
    </lineage>
</organism>
<name>A0AAV9VCI1_9PEZI</name>
<dbReference type="AlphaFoldDB" id="A0AAV9VCI1"/>
<keyword evidence="2" id="KW-1185">Reference proteome</keyword>
<comment type="caution">
    <text evidence="1">The sequence shown here is derived from an EMBL/GenBank/DDBJ whole genome shotgun (WGS) entry which is preliminary data.</text>
</comment>
<proteinExistence type="predicted"/>
<protein>
    <submittedName>
        <fullName evidence="1">Uncharacterized protein</fullName>
    </submittedName>
</protein>
<gene>
    <name evidence="1" type="ORF">TWF696_000828</name>
</gene>
<evidence type="ECO:0000313" key="1">
    <source>
        <dbReference type="EMBL" id="KAK6359685.1"/>
    </source>
</evidence>
<accession>A0AAV9VCI1</accession>
<sequence>MVRYKSPVFPFLPQPSVASLGWFCDTLQRRPGRPLTGSVPSTPPAQLEPTLARYWLAAPPAHMAASVERTAHRSKWLFQLAVVVAGSILVAEAASTTAAASSRINHKKPHRY</sequence>
<dbReference type="Proteomes" id="UP001375240">
    <property type="component" value="Unassembled WGS sequence"/>
</dbReference>